<proteinExistence type="predicted"/>
<organism evidence="2">
    <name type="scientific">viral metagenome</name>
    <dbReference type="NCBI Taxonomy" id="1070528"/>
    <lineage>
        <taxon>unclassified sequences</taxon>
        <taxon>metagenomes</taxon>
        <taxon>organismal metagenomes</taxon>
    </lineage>
</organism>
<sequence>MQAHWQGYLNALGKTPIPQTSTPALYDTSSSEVGVAGFLDLKPKSPEIQAKYDAMSGSWAGVNASNSAISKGVFSTDAMPIQQNHPYMNKNVGGNRQSNVNAPKSS</sequence>
<accession>A0A6C0KFQ9</accession>
<dbReference type="AlphaFoldDB" id="A0A6C0KFQ9"/>
<reference evidence="2" key="1">
    <citation type="journal article" date="2020" name="Nature">
        <title>Giant virus diversity and host interactions through global metagenomics.</title>
        <authorList>
            <person name="Schulz F."/>
            <person name="Roux S."/>
            <person name="Paez-Espino D."/>
            <person name="Jungbluth S."/>
            <person name="Walsh D.A."/>
            <person name="Denef V.J."/>
            <person name="McMahon K.D."/>
            <person name="Konstantinidis K.T."/>
            <person name="Eloe-Fadrosh E.A."/>
            <person name="Kyrpides N.C."/>
            <person name="Woyke T."/>
        </authorList>
    </citation>
    <scope>NUCLEOTIDE SEQUENCE</scope>
    <source>
        <strain evidence="2">GVMAG-S-3300002307-41</strain>
    </source>
</reference>
<dbReference type="EMBL" id="MN740866">
    <property type="protein sequence ID" value="QHU15520.1"/>
    <property type="molecule type" value="Genomic_DNA"/>
</dbReference>
<protein>
    <submittedName>
        <fullName evidence="2">Uncharacterized protein</fullName>
    </submittedName>
</protein>
<feature type="region of interest" description="Disordered" evidence="1">
    <location>
        <begin position="83"/>
        <end position="106"/>
    </location>
</feature>
<name>A0A6C0KFQ9_9ZZZZ</name>
<evidence type="ECO:0000256" key="1">
    <source>
        <dbReference type="SAM" id="MobiDB-lite"/>
    </source>
</evidence>
<evidence type="ECO:0000313" key="2">
    <source>
        <dbReference type="EMBL" id="QHU15520.1"/>
    </source>
</evidence>